<dbReference type="EMBL" id="SMKZ01000015">
    <property type="protein sequence ID" value="TDE10184.1"/>
    <property type="molecule type" value="Genomic_DNA"/>
</dbReference>
<dbReference type="InterPro" id="IPR008920">
    <property type="entry name" value="TF_FadR/GntR_C"/>
</dbReference>
<dbReference type="Proteomes" id="UP000294739">
    <property type="component" value="Unassembled WGS sequence"/>
</dbReference>
<dbReference type="Gene3D" id="1.20.120.530">
    <property type="entry name" value="GntR ligand-binding domain-like"/>
    <property type="match status" value="1"/>
</dbReference>
<keyword evidence="1" id="KW-0805">Transcription regulation</keyword>
<evidence type="ECO:0000256" key="2">
    <source>
        <dbReference type="ARBA" id="ARBA00023125"/>
    </source>
</evidence>
<dbReference type="SUPFAM" id="SSF48008">
    <property type="entry name" value="GntR ligand-binding domain-like"/>
    <property type="match status" value="1"/>
</dbReference>
<proteinExistence type="predicted"/>
<dbReference type="OrthoDB" id="155424at2"/>
<keyword evidence="2" id="KW-0238">DNA-binding</keyword>
<dbReference type="InParanoid" id="A0A4R5DEL5"/>
<dbReference type="Gene3D" id="1.10.10.10">
    <property type="entry name" value="Winged helix-like DNA-binding domain superfamily/Winged helix DNA-binding domain"/>
    <property type="match status" value="1"/>
</dbReference>
<dbReference type="InterPro" id="IPR000524">
    <property type="entry name" value="Tscrpt_reg_HTH_GntR"/>
</dbReference>
<feature type="domain" description="HTH gntR-type" evidence="4">
    <location>
        <begin position="11"/>
        <end position="79"/>
    </location>
</feature>
<dbReference type="PRINTS" id="PR00035">
    <property type="entry name" value="HTHGNTR"/>
</dbReference>
<dbReference type="AlphaFoldDB" id="A0A4R5DEL5"/>
<dbReference type="SMART" id="SM00345">
    <property type="entry name" value="HTH_GNTR"/>
    <property type="match status" value="1"/>
</dbReference>
<dbReference type="InterPro" id="IPR036388">
    <property type="entry name" value="WH-like_DNA-bd_sf"/>
</dbReference>
<name>A0A4R5DEL5_9ACTN</name>
<evidence type="ECO:0000313" key="6">
    <source>
        <dbReference type="Proteomes" id="UP000294739"/>
    </source>
</evidence>
<dbReference type="SUPFAM" id="SSF46785">
    <property type="entry name" value="Winged helix' DNA-binding domain"/>
    <property type="match status" value="1"/>
</dbReference>
<sequence>MRVWQRVNESGSVSQRIVTQIEHLLDSGELKPGDRLPTERDLAQLVGASRPSVREAVRILQAQGRLDVKHGLGVFVTEPPQAPDLGAALNHPELDIDELFSMREVLEVPAASWAAERITEAEVESLRGILDDLDAAFDADPADFQQLARLDAAFHLTIADIADNRFLRQTSHVLHDILISGMKTTLLIPGRREKSRAQHERILDALAGNDPAAAGRAARSHIRSAHRAALARLAAEDKDKRRTTT</sequence>
<dbReference type="GO" id="GO:0003677">
    <property type="term" value="F:DNA binding"/>
    <property type="evidence" value="ECO:0007669"/>
    <property type="project" value="UniProtKB-KW"/>
</dbReference>
<dbReference type="PANTHER" id="PTHR43537:SF5">
    <property type="entry name" value="UXU OPERON TRANSCRIPTIONAL REGULATOR"/>
    <property type="match status" value="1"/>
</dbReference>
<evidence type="ECO:0000256" key="1">
    <source>
        <dbReference type="ARBA" id="ARBA00023015"/>
    </source>
</evidence>
<gene>
    <name evidence="5" type="ORF">E1269_12395</name>
</gene>
<dbReference type="InterPro" id="IPR036390">
    <property type="entry name" value="WH_DNA-bd_sf"/>
</dbReference>
<keyword evidence="6" id="KW-1185">Reference proteome</keyword>
<evidence type="ECO:0000256" key="3">
    <source>
        <dbReference type="ARBA" id="ARBA00023163"/>
    </source>
</evidence>
<dbReference type="SMART" id="SM00895">
    <property type="entry name" value="FCD"/>
    <property type="match status" value="1"/>
</dbReference>
<evidence type="ECO:0000259" key="4">
    <source>
        <dbReference type="PROSITE" id="PS50949"/>
    </source>
</evidence>
<organism evidence="5 6">
    <name type="scientific">Jiangella asiatica</name>
    <dbReference type="NCBI Taxonomy" id="2530372"/>
    <lineage>
        <taxon>Bacteria</taxon>
        <taxon>Bacillati</taxon>
        <taxon>Actinomycetota</taxon>
        <taxon>Actinomycetes</taxon>
        <taxon>Jiangellales</taxon>
        <taxon>Jiangellaceae</taxon>
        <taxon>Jiangella</taxon>
    </lineage>
</organism>
<accession>A0A4R5DEL5</accession>
<dbReference type="CDD" id="cd07377">
    <property type="entry name" value="WHTH_GntR"/>
    <property type="match status" value="1"/>
</dbReference>
<evidence type="ECO:0000313" key="5">
    <source>
        <dbReference type="EMBL" id="TDE10184.1"/>
    </source>
</evidence>
<dbReference type="Pfam" id="PF00392">
    <property type="entry name" value="GntR"/>
    <property type="match status" value="1"/>
</dbReference>
<dbReference type="Pfam" id="PF07729">
    <property type="entry name" value="FCD"/>
    <property type="match status" value="1"/>
</dbReference>
<keyword evidence="3" id="KW-0804">Transcription</keyword>
<comment type="caution">
    <text evidence="5">The sequence shown here is derived from an EMBL/GenBank/DDBJ whole genome shotgun (WGS) entry which is preliminary data.</text>
</comment>
<dbReference type="PANTHER" id="PTHR43537">
    <property type="entry name" value="TRANSCRIPTIONAL REGULATOR, GNTR FAMILY"/>
    <property type="match status" value="1"/>
</dbReference>
<dbReference type="InterPro" id="IPR011711">
    <property type="entry name" value="GntR_C"/>
</dbReference>
<reference evidence="5 6" key="1">
    <citation type="submission" date="2019-03" db="EMBL/GenBank/DDBJ databases">
        <title>Draft genome sequences of novel Actinobacteria.</title>
        <authorList>
            <person name="Sahin N."/>
            <person name="Ay H."/>
            <person name="Saygin H."/>
        </authorList>
    </citation>
    <scope>NUCLEOTIDE SEQUENCE [LARGE SCALE GENOMIC DNA]</scope>
    <source>
        <strain evidence="5 6">5K138</strain>
    </source>
</reference>
<dbReference type="GO" id="GO:0003700">
    <property type="term" value="F:DNA-binding transcription factor activity"/>
    <property type="evidence" value="ECO:0007669"/>
    <property type="project" value="InterPro"/>
</dbReference>
<protein>
    <submittedName>
        <fullName evidence="5">FadR family transcriptional regulator</fullName>
    </submittedName>
</protein>
<dbReference type="PROSITE" id="PS50949">
    <property type="entry name" value="HTH_GNTR"/>
    <property type="match status" value="1"/>
</dbReference>